<sequence length="171" mass="18866">MGKNTGFKEFDRSVEPYRPAAERVLDFKEIYTKHNENSLTTQASRCMDCGVPFCLSDEGCPVYNLIPEWNDLVYQNRWEEAFERLMKTNNFPEITGRVCPAVCEGACVLGITETPVAIKNLECAISDKGLENGWFKASPPTKRTGKKIAIVGSGPAGLSAAQELNFAGHTV</sequence>
<gene>
    <name evidence="2" type="ORF">METZ01_LOCUS148168</name>
</gene>
<feature type="domain" description="Dihydroprymidine dehydrogenase" evidence="1">
    <location>
        <begin position="25"/>
        <end position="133"/>
    </location>
</feature>
<evidence type="ECO:0000259" key="1">
    <source>
        <dbReference type="Pfam" id="PF14691"/>
    </source>
</evidence>
<protein>
    <recommendedName>
        <fullName evidence="1">Dihydroprymidine dehydrogenase domain-containing protein</fullName>
    </recommendedName>
</protein>
<dbReference type="InterPro" id="IPR051394">
    <property type="entry name" value="Glutamate_Synthase"/>
</dbReference>
<reference evidence="2" key="1">
    <citation type="submission" date="2018-05" db="EMBL/GenBank/DDBJ databases">
        <authorList>
            <person name="Lanie J.A."/>
            <person name="Ng W.-L."/>
            <person name="Kazmierczak K.M."/>
            <person name="Andrzejewski T.M."/>
            <person name="Davidsen T.M."/>
            <person name="Wayne K.J."/>
            <person name="Tettelin H."/>
            <person name="Glass J.I."/>
            <person name="Rusch D."/>
            <person name="Podicherti R."/>
            <person name="Tsui H.-C.T."/>
            <person name="Winkler M.E."/>
        </authorList>
    </citation>
    <scope>NUCLEOTIDE SEQUENCE</scope>
</reference>
<accession>A0A382A1U3</accession>
<proteinExistence type="predicted"/>
<dbReference type="PANTHER" id="PTHR43100:SF1">
    <property type="entry name" value="GLUTAMATE SYNTHASE [NADPH] SMALL CHAIN"/>
    <property type="match status" value="1"/>
</dbReference>
<dbReference type="SUPFAM" id="SSF46548">
    <property type="entry name" value="alpha-helical ferredoxin"/>
    <property type="match status" value="1"/>
</dbReference>
<evidence type="ECO:0000313" key="2">
    <source>
        <dbReference type="EMBL" id="SVA95314.1"/>
    </source>
</evidence>
<dbReference type="Pfam" id="PF14691">
    <property type="entry name" value="Fer4_20"/>
    <property type="match status" value="1"/>
</dbReference>
<dbReference type="GO" id="GO:0051536">
    <property type="term" value="F:iron-sulfur cluster binding"/>
    <property type="evidence" value="ECO:0007669"/>
    <property type="project" value="InterPro"/>
</dbReference>
<dbReference type="AlphaFoldDB" id="A0A382A1U3"/>
<feature type="non-terminal residue" evidence="2">
    <location>
        <position position="171"/>
    </location>
</feature>
<organism evidence="2">
    <name type="scientific">marine metagenome</name>
    <dbReference type="NCBI Taxonomy" id="408172"/>
    <lineage>
        <taxon>unclassified sequences</taxon>
        <taxon>metagenomes</taxon>
        <taxon>ecological metagenomes</taxon>
    </lineage>
</organism>
<name>A0A382A1U3_9ZZZZ</name>
<dbReference type="EMBL" id="UINC01023510">
    <property type="protein sequence ID" value="SVA95314.1"/>
    <property type="molecule type" value="Genomic_DNA"/>
</dbReference>
<dbReference type="PANTHER" id="PTHR43100">
    <property type="entry name" value="GLUTAMATE SYNTHASE [NADPH] SMALL CHAIN"/>
    <property type="match status" value="1"/>
</dbReference>
<dbReference type="Gene3D" id="1.10.1060.10">
    <property type="entry name" value="Alpha-helical ferredoxin"/>
    <property type="match status" value="1"/>
</dbReference>
<dbReference type="InterPro" id="IPR036188">
    <property type="entry name" value="FAD/NAD-bd_sf"/>
</dbReference>
<dbReference type="InterPro" id="IPR028261">
    <property type="entry name" value="DPD_II"/>
</dbReference>
<dbReference type="Gene3D" id="3.50.50.60">
    <property type="entry name" value="FAD/NAD(P)-binding domain"/>
    <property type="match status" value="1"/>
</dbReference>
<dbReference type="InterPro" id="IPR009051">
    <property type="entry name" value="Helical_ferredxn"/>
</dbReference>